<dbReference type="EMBL" id="LXQA010148625">
    <property type="protein sequence ID" value="MCI25680.1"/>
    <property type="molecule type" value="Genomic_DNA"/>
</dbReference>
<organism evidence="2 3">
    <name type="scientific">Trifolium medium</name>
    <dbReference type="NCBI Taxonomy" id="97028"/>
    <lineage>
        <taxon>Eukaryota</taxon>
        <taxon>Viridiplantae</taxon>
        <taxon>Streptophyta</taxon>
        <taxon>Embryophyta</taxon>
        <taxon>Tracheophyta</taxon>
        <taxon>Spermatophyta</taxon>
        <taxon>Magnoliopsida</taxon>
        <taxon>eudicotyledons</taxon>
        <taxon>Gunneridae</taxon>
        <taxon>Pentapetalae</taxon>
        <taxon>rosids</taxon>
        <taxon>fabids</taxon>
        <taxon>Fabales</taxon>
        <taxon>Fabaceae</taxon>
        <taxon>Papilionoideae</taxon>
        <taxon>50 kb inversion clade</taxon>
        <taxon>NPAAA clade</taxon>
        <taxon>Hologalegina</taxon>
        <taxon>IRL clade</taxon>
        <taxon>Trifolieae</taxon>
        <taxon>Trifolium</taxon>
    </lineage>
</organism>
<dbReference type="GO" id="GO:0015031">
    <property type="term" value="P:protein transport"/>
    <property type="evidence" value="ECO:0007669"/>
    <property type="project" value="InterPro"/>
</dbReference>
<dbReference type="InterPro" id="IPR042277">
    <property type="entry name" value="IST1-like"/>
</dbReference>
<reference evidence="2 3" key="1">
    <citation type="journal article" date="2018" name="Front. Plant Sci.">
        <title>Red Clover (Trifolium pratense) and Zigzag Clover (T. medium) - A Picture of Genomic Similarities and Differences.</title>
        <authorList>
            <person name="Dluhosova J."/>
            <person name="Istvanek J."/>
            <person name="Nedelnik J."/>
            <person name="Repkova J."/>
        </authorList>
    </citation>
    <scope>NUCLEOTIDE SEQUENCE [LARGE SCALE GENOMIC DNA]</scope>
    <source>
        <strain evidence="3">cv. 10/8</strain>
        <tissue evidence="2">Leaf</tissue>
    </source>
</reference>
<comment type="caution">
    <text evidence="2">The sequence shown here is derived from an EMBL/GenBank/DDBJ whole genome shotgun (WGS) entry which is preliminary data.</text>
</comment>
<protein>
    <submittedName>
        <fullName evidence="2">Regulator of Vps4 activity in the MVB pathway protein</fullName>
    </submittedName>
</protein>
<dbReference type="PANTHER" id="PTHR12161">
    <property type="entry name" value="IST1 FAMILY MEMBER"/>
    <property type="match status" value="1"/>
</dbReference>
<name>A0A392QPV3_9FABA</name>
<feature type="non-terminal residue" evidence="2">
    <location>
        <position position="1"/>
    </location>
</feature>
<sequence length="72" mass="8111">KEFISAATELRPDCGVNRQLIELLSVRAPSAEKKLNLLKDIAAEHDLDWDPATAETEFLKKHEDLLVSIILQ</sequence>
<accession>A0A392QPV3</accession>
<dbReference type="Gene3D" id="1.20.1260.60">
    <property type="entry name" value="Vacuolar protein sorting-associated protein Ist1"/>
    <property type="match status" value="1"/>
</dbReference>
<proteinExistence type="inferred from homology"/>
<evidence type="ECO:0000313" key="3">
    <source>
        <dbReference type="Proteomes" id="UP000265520"/>
    </source>
</evidence>
<evidence type="ECO:0000313" key="2">
    <source>
        <dbReference type="EMBL" id="MCI25680.1"/>
    </source>
</evidence>
<keyword evidence="3" id="KW-1185">Reference proteome</keyword>
<dbReference type="Proteomes" id="UP000265520">
    <property type="component" value="Unassembled WGS sequence"/>
</dbReference>
<dbReference type="AlphaFoldDB" id="A0A392QPV3"/>
<comment type="similarity">
    <text evidence="1">Belongs to the IST1 family.</text>
</comment>
<dbReference type="PANTHER" id="PTHR12161:SF5">
    <property type="entry name" value="IST1 HOMOLOG"/>
    <property type="match status" value="1"/>
</dbReference>
<dbReference type="InterPro" id="IPR005061">
    <property type="entry name" value="Ist1"/>
</dbReference>
<evidence type="ECO:0000256" key="1">
    <source>
        <dbReference type="ARBA" id="ARBA00005536"/>
    </source>
</evidence>